<dbReference type="Proteomes" id="UP001596175">
    <property type="component" value="Unassembled WGS sequence"/>
</dbReference>
<feature type="compositionally biased region" description="Low complexity" evidence="1">
    <location>
        <begin position="115"/>
        <end position="133"/>
    </location>
</feature>
<evidence type="ECO:0000259" key="2">
    <source>
        <dbReference type="Pfam" id="PF01548"/>
    </source>
</evidence>
<gene>
    <name evidence="3" type="ORF">ACFPK1_32195</name>
</gene>
<evidence type="ECO:0000256" key="1">
    <source>
        <dbReference type="SAM" id="MobiDB-lite"/>
    </source>
</evidence>
<keyword evidence="4" id="KW-1185">Reference proteome</keyword>
<name>A0ABV9ZN82_9PSEU</name>
<dbReference type="EMBL" id="JBHSKG010000030">
    <property type="protein sequence ID" value="MFC5142923.1"/>
    <property type="molecule type" value="Genomic_DNA"/>
</dbReference>
<dbReference type="Pfam" id="PF01548">
    <property type="entry name" value="DEDD_Tnp_IS110"/>
    <property type="match status" value="1"/>
</dbReference>
<organism evidence="3 4">
    <name type="scientific">Actinomycetospora rhizophila</name>
    <dbReference type="NCBI Taxonomy" id="1416876"/>
    <lineage>
        <taxon>Bacteria</taxon>
        <taxon>Bacillati</taxon>
        <taxon>Actinomycetota</taxon>
        <taxon>Actinomycetes</taxon>
        <taxon>Pseudonocardiales</taxon>
        <taxon>Pseudonocardiaceae</taxon>
        <taxon>Actinomycetospora</taxon>
    </lineage>
</organism>
<feature type="region of interest" description="Disordered" evidence="1">
    <location>
        <begin position="115"/>
        <end position="139"/>
    </location>
</feature>
<evidence type="ECO:0000313" key="3">
    <source>
        <dbReference type="EMBL" id="MFC5142923.1"/>
    </source>
</evidence>
<dbReference type="PANTHER" id="PTHR33055:SF16">
    <property type="entry name" value="TRANSPOSASE FOR INSERTION SEQUENCE ELEMENT IS1547"/>
    <property type="match status" value="1"/>
</dbReference>
<evidence type="ECO:0000313" key="4">
    <source>
        <dbReference type="Proteomes" id="UP001596175"/>
    </source>
</evidence>
<dbReference type="RefSeq" id="WP_378025008.1">
    <property type="nucleotide sequence ID" value="NZ_JBHSKG010000030.1"/>
</dbReference>
<dbReference type="PANTHER" id="PTHR33055">
    <property type="entry name" value="TRANSPOSASE FOR INSERTION SEQUENCE ELEMENT IS1111A"/>
    <property type="match status" value="1"/>
</dbReference>
<feature type="domain" description="Transposase IS110-like N-terminal" evidence="2">
    <location>
        <begin position="2"/>
        <end position="107"/>
    </location>
</feature>
<protein>
    <submittedName>
        <fullName evidence="3">Transposase</fullName>
    </submittedName>
</protein>
<reference evidence="4" key="1">
    <citation type="journal article" date="2019" name="Int. J. Syst. Evol. Microbiol.">
        <title>The Global Catalogue of Microorganisms (GCM) 10K type strain sequencing project: providing services to taxonomists for standard genome sequencing and annotation.</title>
        <authorList>
            <consortium name="The Broad Institute Genomics Platform"/>
            <consortium name="The Broad Institute Genome Sequencing Center for Infectious Disease"/>
            <person name="Wu L."/>
            <person name="Ma J."/>
        </authorList>
    </citation>
    <scope>NUCLEOTIDE SEQUENCE [LARGE SCALE GENOMIC DNA]</scope>
    <source>
        <strain evidence="4">XZYJ18</strain>
    </source>
</reference>
<dbReference type="InterPro" id="IPR047650">
    <property type="entry name" value="Transpos_IS110"/>
</dbReference>
<dbReference type="InterPro" id="IPR002525">
    <property type="entry name" value="Transp_IS110-like_N"/>
</dbReference>
<sequence>MGVDTHSDIHVAVALDGLGRRLGELAVPTTLAGSQQLERWAGELGPVTAFGVEGSASWGASLTRYLRGRCHEVIEVNRPDRSTRRRLGKSDPADAEAAARSLLAGTATATAKALDGHVASAANHPSPASPANNVTSHDT</sequence>
<accession>A0ABV9ZN82</accession>
<comment type="caution">
    <text evidence="3">The sequence shown here is derived from an EMBL/GenBank/DDBJ whole genome shotgun (WGS) entry which is preliminary data.</text>
</comment>
<proteinExistence type="predicted"/>